<feature type="compositionally biased region" description="Low complexity" evidence="11">
    <location>
        <begin position="824"/>
        <end position="839"/>
    </location>
</feature>
<feature type="compositionally biased region" description="Low complexity" evidence="11">
    <location>
        <begin position="95"/>
        <end position="115"/>
    </location>
</feature>
<evidence type="ECO:0000256" key="11">
    <source>
        <dbReference type="SAM" id="MobiDB-lite"/>
    </source>
</evidence>
<feature type="compositionally biased region" description="Basic and acidic residues" evidence="11">
    <location>
        <begin position="1005"/>
        <end position="1029"/>
    </location>
</feature>
<dbReference type="PROSITE" id="PS00107">
    <property type="entry name" value="PROTEIN_KINASE_ATP"/>
    <property type="match status" value="1"/>
</dbReference>
<organism evidence="13 14">
    <name type="scientific">Mortierella polycephala</name>
    <dbReference type="NCBI Taxonomy" id="41804"/>
    <lineage>
        <taxon>Eukaryota</taxon>
        <taxon>Fungi</taxon>
        <taxon>Fungi incertae sedis</taxon>
        <taxon>Mucoromycota</taxon>
        <taxon>Mortierellomycotina</taxon>
        <taxon>Mortierellomycetes</taxon>
        <taxon>Mortierellales</taxon>
        <taxon>Mortierellaceae</taxon>
        <taxon>Mortierella</taxon>
    </lineage>
</organism>
<dbReference type="InterPro" id="IPR050236">
    <property type="entry name" value="Ser_Thr_kinase_AGC"/>
</dbReference>
<dbReference type="GO" id="GO:0005524">
    <property type="term" value="F:ATP binding"/>
    <property type="evidence" value="ECO:0007669"/>
    <property type="project" value="UniProtKB-UniRule"/>
</dbReference>
<evidence type="ECO:0000256" key="2">
    <source>
        <dbReference type="ARBA" id="ARBA00012513"/>
    </source>
</evidence>
<evidence type="ECO:0000313" key="14">
    <source>
        <dbReference type="Proteomes" id="UP000726737"/>
    </source>
</evidence>
<keyword evidence="4" id="KW-0808">Transferase</keyword>
<dbReference type="InterPro" id="IPR011993">
    <property type="entry name" value="PH-like_dom_sf"/>
</dbReference>
<feature type="region of interest" description="Disordered" evidence="11">
    <location>
        <begin position="444"/>
        <end position="484"/>
    </location>
</feature>
<feature type="compositionally biased region" description="Polar residues" evidence="11">
    <location>
        <begin position="556"/>
        <end position="572"/>
    </location>
</feature>
<dbReference type="Proteomes" id="UP000726737">
    <property type="component" value="Unassembled WGS sequence"/>
</dbReference>
<dbReference type="SUPFAM" id="SSF50729">
    <property type="entry name" value="PH domain-like"/>
    <property type="match status" value="2"/>
</dbReference>
<protein>
    <recommendedName>
        <fullName evidence="2">non-specific serine/threonine protein kinase</fullName>
        <ecNumber evidence="2">2.7.11.1</ecNumber>
    </recommendedName>
</protein>
<gene>
    <name evidence="13" type="primary">PKH3</name>
    <name evidence="13" type="ORF">BG011_000607</name>
</gene>
<feature type="region of interest" description="Disordered" evidence="11">
    <location>
        <begin position="513"/>
        <end position="610"/>
    </location>
</feature>
<dbReference type="GO" id="GO:0035556">
    <property type="term" value="P:intracellular signal transduction"/>
    <property type="evidence" value="ECO:0007669"/>
    <property type="project" value="TreeGrafter"/>
</dbReference>
<evidence type="ECO:0000256" key="4">
    <source>
        <dbReference type="ARBA" id="ARBA00022679"/>
    </source>
</evidence>
<dbReference type="InterPro" id="IPR011009">
    <property type="entry name" value="Kinase-like_dom_sf"/>
</dbReference>
<dbReference type="InterPro" id="IPR017441">
    <property type="entry name" value="Protein_kinase_ATP_BS"/>
</dbReference>
<feature type="region of interest" description="Disordered" evidence="11">
    <location>
        <begin position="1"/>
        <end position="72"/>
    </location>
</feature>
<dbReference type="Gene3D" id="2.30.29.30">
    <property type="entry name" value="Pleckstrin-homology domain (PH domain)/Phosphotyrosine-binding domain (PTB)"/>
    <property type="match status" value="2"/>
</dbReference>
<accession>A0A9P6Q8U0</accession>
<dbReference type="InterPro" id="IPR033931">
    <property type="entry name" value="PDK1-typ_PH"/>
</dbReference>
<feature type="compositionally biased region" description="Low complexity" evidence="11">
    <location>
        <begin position="717"/>
        <end position="730"/>
    </location>
</feature>
<dbReference type="InterPro" id="IPR039046">
    <property type="entry name" value="PDPK1"/>
</dbReference>
<proteinExistence type="inferred from homology"/>
<feature type="region of interest" description="Disordered" evidence="11">
    <location>
        <begin position="868"/>
        <end position="899"/>
    </location>
</feature>
<feature type="region of interest" description="Disordered" evidence="11">
    <location>
        <begin position="990"/>
        <end position="1036"/>
    </location>
</feature>
<evidence type="ECO:0000256" key="10">
    <source>
        <dbReference type="PROSITE-ProRule" id="PRU10141"/>
    </source>
</evidence>
<evidence type="ECO:0000256" key="1">
    <source>
        <dbReference type="ARBA" id="ARBA00010006"/>
    </source>
</evidence>
<dbReference type="PANTHER" id="PTHR24356">
    <property type="entry name" value="SERINE/THREONINE-PROTEIN KINASE"/>
    <property type="match status" value="1"/>
</dbReference>
<comment type="catalytic activity">
    <reaction evidence="9">
        <text>L-seryl-[protein] + ATP = O-phospho-L-seryl-[protein] + ADP + H(+)</text>
        <dbReference type="Rhea" id="RHEA:17989"/>
        <dbReference type="Rhea" id="RHEA-COMP:9863"/>
        <dbReference type="Rhea" id="RHEA-COMP:11604"/>
        <dbReference type="ChEBI" id="CHEBI:15378"/>
        <dbReference type="ChEBI" id="CHEBI:29999"/>
        <dbReference type="ChEBI" id="CHEBI:30616"/>
        <dbReference type="ChEBI" id="CHEBI:83421"/>
        <dbReference type="ChEBI" id="CHEBI:456216"/>
        <dbReference type="EC" id="2.7.11.1"/>
    </reaction>
</comment>
<dbReference type="Pfam" id="PF14593">
    <property type="entry name" value="PH_3"/>
    <property type="match status" value="2"/>
</dbReference>
<keyword evidence="14" id="KW-1185">Reference proteome</keyword>
<feature type="domain" description="Protein kinase" evidence="12">
    <location>
        <begin position="128"/>
        <end position="389"/>
    </location>
</feature>
<dbReference type="InterPro" id="IPR008271">
    <property type="entry name" value="Ser/Thr_kinase_AS"/>
</dbReference>
<dbReference type="Gene3D" id="1.10.510.10">
    <property type="entry name" value="Transferase(Phosphotransferase) domain 1"/>
    <property type="match status" value="1"/>
</dbReference>
<feature type="compositionally biased region" description="Basic residues" evidence="11">
    <location>
        <begin position="795"/>
        <end position="811"/>
    </location>
</feature>
<dbReference type="AlphaFoldDB" id="A0A9P6Q8U0"/>
<feature type="compositionally biased region" description="Polar residues" evidence="11">
    <location>
        <begin position="874"/>
        <end position="885"/>
    </location>
</feature>
<keyword evidence="7 10" id="KW-0067">ATP-binding</keyword>
<comment type="similarity">
    <text evidence="1">Belongs to the protein kinase superfamily. AGC Ser/Thr protein kinase family. PDPK1 subfamily.</text>
</comment>
<feature type="binding site" evidence="10">
    <location>
        <position position="157"/>
    </location>
    <ligand>
        <name>ATP</name>
        <dbReference type="ChEBI" id="CHEBI:30616"/>
    </ligand>
</feature>
<dbReference type="PROSITE" id="PS50011">
    <property type="entry name" value="PROTEIN_KINASE_DOM"/>
    <property type="match status" value="1"/>
</dbReference>
<keyword evidence="6 13" id="KW-0418">Kinase</keyword>
<keyword evidence="5 10" id="KW-0547">Nucleotide-binding</keyword>
<name>A0A9P6Q8U0_9FUNG</name>
<evidence type="ECO:0000256" key="5">
    <source>
        <dbReference type="ARBA" id="ARBA00022741"/>
    </source>
</evidence>
<evidence type="ECO:0000256" key="9">
    <source>
        <dbReference type="ARBA" id="ARBA00048679"/>
    </source>
</evidence>
<dbReference type="Gene3D" id="3.30.200.20">
    <property type="entry name" value="Phosphorylase Kinase, domain 1"/>
    <property type="match status" value="1"/>
</dbReference>
<dbReference type="SMART" id="SM00220">
    <property type="entry name" value="S_TKc"/>
    <property type="match status" value="1"/>
</dbReference>
<evidence type="ECO:0000256" key="8">
    <source>
        <dbReference type="ARBA" id="ARBA00047899"/>
    </source>
</evidence>
<dbReference type="CDD" id="cd05581">
    <property type="entry name" value="STKc_PDK1"/>
    <property type="match status" value="1"/>
</dbReference>
<feature type="region of interest" description="Disordered" evidence="11">
    <location>
        <begin position="713"/>
        <end position="756"/>
    </location>
</feature>
<dbReference type="PANTHER" id="PTHR24356:SF163">
    <property type="entry name" value="3-PHOSPHOINOSITIDE-DEPENDENT PROTEIN KINASE 1-RELATED"/>
    <property type="match status" value="1"/>
</dbReference>
<reference evidence="13" key="1">
    <citation type="journal article" date="2020" name="Fungal Divers.">
        <title>Resolving the Mortierellaceae phylogeny through synthesis of multi-gene phylogenetics and phylogenomics.</title>
        <authorList>
            <person name="Vandepol N."/>
            <person name="Liber J."/>
            <person name="Desiro A."/>
            <person name="Na H."/>
            <person name="Kennedy M."/>
            <person name="Barry K."/>
            <person name="Grigoriev I.V."/>
            <person name="Miller A.N."/>
            <person name="O'Donnell K."/>
            <person name="Stajich J.E."/>
            <person name="Bonito G."/>
        </authorList>
    </citation>
    <scope>NUCLEOTIDE SEQUENCE</scope>
    <source>
        <strain evidence="13">KOD948</strain>
    </source>
</reference>
<evidence type="ECO:0000256" key="7">
    <source>
        <dbReference type="ARBA" id="ARBA00022840"/>
    </source>
</evidence>
<dbReference type="EC" id="2.7.11.1" evidence="2"/>
<feature type="compositionally biased region" description="Low complexity" evidence="11">
    <location>
        <begin position="55"/>
        <end position="72"/>
    </location>
</feature>
<dbReference type="PROSITE" id="PS00108">
    <property type="entry name" value="PROTEIN_KINASE_ST"/>
    <property type="match status" value="1"/>
</dbReference>
<dbReference type="InterPro" id="IPR000719">
    <property type="entry name" value="Prot_kinase_dom"/>
</dbReference>
<sequence length="1036" mass="111564">MAASPLSSIDPLAETATASSSSSTTASSSSASEATATTVATASTTAPTAPQPLHPHASNATSSTTPPTSAPITTVATAASPTKHIYTTESSTSGNVANESTSSSSQAPAPVAQTSTAVSVRKRTLADYKLGRTLGEGSYSTVVAAVDLSNKRDYAIKVLDKRHIIREKKVKYVNIEKNTLYRLDHPGVVKLYSTFQDSSSLYYVLELCQNGELLTFIKKLGSFDENCTRFYAAQILTAIEYVHSRGIIHRDLKPENILLDHRMYAKLTDFGTAKMLESSEDGTESDRANSFVGTAEYVSPELLTEKAACKSSDLWALGCIIYQLLAGRPPFKGSNEYQTFQKIVKLEYIFPPGFPKVAMDLVSRLLVHDPNERLGANNNIDQLKEHPFFEGVQWSELWNMPAPKLMPYLPPTPTHNLEPLRSDHDACLWSMNRAGENLMVVDPFREMGDSGTSSGSVDQSDRTSMSVLESENEREGDGPQQLHTTHTKSAGVLEASNTSDTFASSAIAAATGPTTAASANSKPDPAENPKAISAMPPLMPKSASASTAVGKGTSPAVPTNGHSKNKNSNSRNVFVALFTSNKKHQDAGKKTKDQSVGEHTKREAQGIARENSSVSLAVTANEISAYSKRSQLELQTHHSPWQSFLMPAELIIHQTPVLKRKGLFSRSCILVLTDLPRLLYFDDSNHYFAQLFNNNTNEAYSCWSQQQKISQWEHAHQAPQSQQPQLHASSIHAQARRNTGGPEDLTNGSGGFVLTRNGTHKQQNLHHQSEHVVPVGPHVVSGEAARASHDNPPHQHSHAHPHSYQHQRHQSNGHNKIDVDKRSSTTSASASGSESLSSGPLHVPGNNTDATAVSSLASSLTNAAVSTSSVAANESGSHPTLPSSDGQHHANGVSPDSSASLSHLPVLSAAPHYKIKASKRQAKLRGEIPLSASSVVEIKGKKCFFIHTTKKSYYFEGSNLEGDAQLWVKILKRYMSEWFGGVEGNVGIGTSGSAPASDGSSKAVTKGDKDIAEQNGHRQGDPRQIERISDQQVVSA</sequence>
<keyword evidence="3" id="KW-0723">Serine/threonine-protein kinase</keyword>
<evidence type="ECO:0000256" key="3">
    <source>
        <dbReference type="ARBA" id="ARBA00022527"/>
    </source>
</evidence>
<dbReference type="OrthoDB" id="347657at2759"/>
<feature type="compositionally biased region" description="Polar residues" evidence="11">
    <location>
        <begin position="450"/>
        <end position="469"/>
    </location>
</feature>
<feature type="compositionally biased region" description="Basic and acidic residues" evidence="11">
    <location>
        <begin position="583"/>
        <end position="604"/>
    </location>
</feature>
<dbReference type="FunFam" id="1.10.510.10:FF:000163">
    <property type="entry name" value="3-phosphoinositide-dependent protein kinase 1"/>
    <property type="match status" value="1"/>
</dbReference>
<comment type="catalytic activity">
    <reaction evidence="8">
        <text>L-threonyl-[protein] + ATP = O-phospho-L-threonyl-[protein] + ADP + H(+)</text>
        <dbReference type="Rhea" id="RHEA:46608"/>
        <dbReference type="Rhea" id="RHEA-COMP:11060"/>
        <dbReference type="Rhea" id="RHEA-COMP:11605"/>
        <dbReference type="ChEBI" id="CHEBI:15378"/>
        <dbReference type="ChEBI" id="CHEBI:30013"/>
        <dbReference type="ChEBI" id="CHEBI:30616"/>
        <dbReference type="ChEBI" id="CHEBI:61977"/>
        <dbReference type="ChEBI" id="CHEBI:456216"/>
        <dbReference type="EC" id="2.7.11.1"/>
    </reaction>
</comment>
<feature type="compositionally biased region" description="Low complexity" evidence="11">
    <location>
        <begin position="13"/>
        <end position="48"/>
    </location>
</feature>
<comment type="caution">
    <text evidence="13">The sequence shown here is derived from an EMBL/GenBank/DDBJ whole genome shotgun (WGS) entry which is preliminary data.</text>
</comment>
<feature type="region of interest" description="Disordered" evidence="11">
    <location>
        <begin position="87"/>
        <end position="116"/>
    </location>
</feature>
<dbReference type="EMBL" id="JAAAJA010000113">
    <property type="protein sequence ID" value="KAG0261844.1"/>
    <property type="molecule type" value="Genomic_DNA"/>
</dbReference>
<dbReference type="GO" id="GO:0004674">
    <property type="term" value="F:protein serine/threonine kinase activity"/>
    <property type="evidence" value="ECO:0007669"/>
    <property type="project" value="UniProtKB-KW"/>
</dbReference>
<evidence type="ECO:0000313" key="13">
    <source>
        <dbReference type="EMBL" id="KAG0261844.1"/>
    </source>
</evidence>
<dbReference type="FunFam" id="3.30.200.20:FF:000191">
    <property type="entry name" value="3-phosphoinositide-dependent protein kinase 2-like"/>
    <property type="match status" value="1"/>
</dbReference>
<dbReference type="SUPFAM" id="SSF56112">
    <property type="entry name" value="Protein kinase-like (PK-like)"/>
    <property type="match status" value="1"/>
</dbReference>
<dbReference type="Pfam" id="PF00069">
    <property type="entry name" value="Pkinase"/>
    <property type="match status" value="1"/>
</dbReference>
<evidence type="ECO:0000256" key="6">
    <source>
        <dbReference type="ARBA" id="ARBA00022777"/>
    </source>
</evidence>
<feature type="compositionally biased region" description="Polar residues" evidence="11">
    <location>
        <begin position="991"/>
        <end position="1003"/>
    </location>
</feature>
<feature type="region of interest" description="Disordered" evidence="11">
    <location>
        <begin position="783"/>
        <end position="850"/>
    </location>
</feature>
<evidence type="ECO:0000259" key="12">
    <source>
        <dbReference type="PROSITE" id="PS50011"/>
    </source>
</evidence>